<sequence length="131" mass="15350">MGFWETIWDWFWFFLMVFAFVAYLWVLISIVVDLFRDHTLNGWLKALWIVCLVFFPFITGLIYIIARGRGMAERSARQQQEYQEYSKDYIRQVSFASPADEIAKAQALRDQGVITDGEFDALKNKALGGKY</sequence>
<dbReference type="GO" id="GO:0005886">
    <property type="term" value="C:plasma membrane"/>
    <property type="evidence" value="ECO:0007669"/>
    <property type="project" value="UniProtKB-SubCell"/>
</dbReference>
<organism evidence="8 9">
    <name type="scientific">Agromyces agglutinans</name>
    <dbReference type="NCBI Taxonomy" id="2662258"/>
    <lineage>
        <taxon>Bacteria</taxon>
        <taxon>Bacillati</taxon>
        <taxon>Actinomycetota</taxon>
        <taxon>Actinomycetes</taxon>
        <taxon>Micrococcales</taxon>
        <taxon>Microbacteriaceae</taxon>
        <taxon>Agromyces</taxon>
    </lineage>
</organism>
<proteinExistence type="predicted"/>
<name>A0A6I2F7U8_9MICO</name>
<dbReference type="InterPro" id="IPR027379">
    <property type="entry name" value="CLS_N"/>
</dbReference>
<protein>
    <recommendedName>
        <fullName evidence="7">Cardiolipin synthase N-terminal domain-containing protein</fullName>
    </recommendedName>
</protein>
<evidence type="ECO:0000259" key="7">
    <source>
        <dbReference type="Pfam" id="PF13396"/>
    </source>
</evidence>
<keyword evidence="4 6" id="KW-1133">Transmembrane helix</keyword>
<dbReference type="Proteomes" id="UP000431080">
    <property type="component" value="Unassembled WGS sequence"/>
</dbReference>
<dbReference type="RefSeq" id="WP_153683259.1">
    <property type="nucleotide sequence ID" value="NZ_WJIF01000001.1"/>
</dbReference>
<dbReference type="AlphaFoldDB" id="A0A6I2F7U8"/>
<evidence type="ECO:0000313" key="9">
    <source>
        <dbReference type="Proteomes" id="UP000431080"/>
    </source>
</evidence>
<evidence type="ECO:0000256" key="6">
    <source>
        <dbReference type="SAM" id="Phobius"/>
    </source>
</evidence>
<evidence type="ECO:0000256" key="4">
    <source>
        <dbReference type="ARBA" id="ARBA00022989"/>
    </source>
</evidence>
<evidence type="ECO:0000256" key="2">
    <source>
        <dbReference type="ARBA" id="ARBA00022475"/>
    </source>
</evidence>
<dbReference type="EMBL" id="WJIF01000001">
    <property type="protein sequence ID" value="MRG58850.1"/>
    <property type="molecule type" value="Genomic_DNA"/>
</dbReference>
<comment type="caution">
    <text evidence="8">The sequence shown here is derived from an EMBL/GenBank/DDBJ whole genome shotgun (WGS) entry which is preliminary data.</text>
</comment>
<keyword evidence="2" id="KW-1003">Cell membrane</keyword>
<feature type="transmembrane region" description="Helical" evidence="6">
    <location>
        <begin position="12"/>
        <end position="35"/>
    </location>
</feature>
<evidence type="ECO:0000313" key="8">
    <source>
        <dbReference type="EMBL" id="MRG58850.1"/>
    </source>
</evidence>
<keyword evidence="5 6" id="KW-0472">Membrane</keyword>
<feature type="domain" description="Cardiolipin synthase N-terminal" evidence="7">
    <location>
        <begin position="22"/>
        <end position="67"/>
    </location>
</feature>
<keyword evidence="3 6" id="KW-0812">Transmembrane</keyword>
<accession>A0A6I2F7U8</accession>
<keyword evidence="9" id="KW-1185">Reference proteome</keyword>
<reference evidence="8 9" key="1">
    <citation type="submission" date="2019-10" db="EMBL/GenBank/DDBJ databases">
        <authorList>
            <person name="Nie G."/>
            <person name="Ming H."/>
            <person name="Yi B."/>
        </authorList>
    </citation>
    <scope>NUCLEOTIDE SEQUENCE [LARGE SCALE GENOMIC DNA]</scope>
    <source>
        <strain evidence="8 9">CFH 90414</strain>
    </source>
</reference>
<dbReference type="Pfam" id="PF13396">
    <property type="entry name" value="PLDc_N"/>
    <property type="match status" value="1"/>
</dbReference>
<evidence type="ECO:0000256" key="5">
    <source>
        <dbReference type="ARBA" id="ARBA00023136"/>
    </source>
</evidence>
<evidence type="ECO:0000256" key="1">
    <source>
        <dbReference type="ARBA" id="ARBA00004651"/>
    </source>
</evidence>
<feature type="transmembrane region" description="Helical" evidence="6">
    <location>
        <begin position="47"/>
        <end position="66"/>
    </location>
</feature>
<gene>
    <name evidence="8" type="ORF">GE115_03035</name>
</gene>
<comment type="subcellular location">
    <subcellularLocation>
        <location evidence="1">Cell membrane</location>
        <topology evidence="1">Multi-pass membrane protein</topology>
    </subcellularLocation>
</comment>
<evidence type="ECO:0000256" key="3">
    <source>
        <dbReference type="ARBA" id="ARBA00022692"/>
    </source>
</evidence>